<dbReference type="InterPro" id="IPR044066">
    <property type="entry name" value="TRIAD_supradom"/>
</dbReference>
<keyword evidence="7" id="KW-0833">Ubl conjugation pathway</keyword>
<dbReference type="STRING" id="114155.A0A4Q9QB30"/>
<dbReference type="InterPro" id="IPR002867">
    <property type="entry name" value="IBR_dom"/>
</dbReference>
<proteinExistence type="predicted"/>
<dbReference type="GO" id="GO:0016567">
    <property type="term" value="P:protein ubiquitination"/>
    <property type="evidence" value="ECO:0007669"/>
    <property type="project" value="InterPro"/>
</dbReference>
<evidence type="ECO:0000313" key="11">
    <source>
        <dbReference type="EMBL" id="TBU64873.1"/>
    </source>
</evidence>
<evidence type="ECO:0000256" key="8">
    <source>
        <dbReference type="ARBA" id="ARBA00022833"/>
    </source>
</evidence>
<evidence type="ECO:0000256" key="7">
    <source>
        <dbReference type="ARBA" id="ARBA00022786"/>
    </source>
</evidence>
<evidence type="ECO:0000256" key="5">
    <source>
        <dbReference type="ARBA" id="ARBA00022737"/>
    </source>
</evidence>
<evidence type="ECO:0000256" key="2">
    <source>
        <dbReference type="ARBA" id="ARBA00012251"/>
    </source>
</evidence>
<feature type="domain" description="RING-type" evidence="10">
    <location>
        <begin position="165"/>
        <end position="353"/>
    </location>
</feature>
<evidence type="ECO:0000256" key="9">
    <source>
        <dbReference type="SAM" id="MobiDB-lite"/>
    </source>
</evidence>
<dbReference type="EMBL" id="ML145085">
    <property type="protein sequence ID" value="TBU64873.1"/>
    <property type="molecule type" value="Genomic_DNA"/>
</dbReference>
<evidence type="ECO:0000256" key="4">
    <source>
        <dbReference type="ARBA" id="ARBA00022723"/>
    </source>
</evidence>
<dbReference type="InterPro" id="IPR031127">
    <property type="entry name" value="E3_UB_ligase_RBR"/>
</dbReference>
<dbReference type="SUPFAM" id="SSF57850">
    <property type="entry name" value="RING/U-box"/>
    <property type="match status" value="2"/>
</dbReference>
<dbReference type="Pfam" id="PF01485">
    <property type="entry name" value="IBR"/>
    <property type="match status" value="2"/>
</dbReference>
<dbReference type="PROSITE" id="PS51873">
    <property type="entry name" value="TRIAD"/>
    <property type="match status" value="1"/>
</dbReference>
<keyword evidence="8" id="KW-0862">Zinc</keyword>
<accession>A0A4Q9QB30</accession>
<dbReference type="GO" id="GO:0061630">
    <property type="term" value="F:ubiquitin protein ligase activity"/>
    <property type="evidence" value="ECO:0007669"/>
    <property type="project" value="UniProtKB-EC"/>
</dbReference>
<feature type="compositionally biased region" description="Low complexity" evidence="9">
    <location>
        <begin position="129"/>
        <end position="155"/>
    </location>
</feature>
<evidence type="ECO:0000256" key="6">
    <source>
        <dbReference type="ARBA" id="ARBA00022771"/>
    </source>
</evidence>
<keyword evidence="3" id="KW-0808">Transferase</keyword>
<protein>
    <recommendedName>
        <fullName evidence="2">RBR-type E3 ubiquitin transferase</fullName>
        <ecNumber evidence="2">2.3.2.31</ecNumber>
    </recommendedName>
</protein>
<sequence length="448" mass="49632">MTEEESTLLALVASYGLQDVEDIRGRKKGKAISGPPSDEELALQLFAEEARALQTLVSDIALAHSMDEALRMDADILEEHERIEEVARRDREIARAIAEGRAPPTQTHAGFLSRMTSVRTLAMKSTATSSSVKSVEPLSTSTTAPAASRVPSSSAKQLPSSVSVRSETCVICRDAIHGPVIRAPCGDTYDVNCIVDLFRTATVDESLFPPACCRQPFNVSVIRQYLNRDLATLFDKKAVEFGTKDRVYCHRPTCSAFLGAATATASHLTCKECWSNTCGHCKAAAHSLFTRCTSAEDASVVALAEQSGWKRCPGCGHLVELTVGCYHMTCRCRHQFCYLCTARWKTCACTQWDEARLITAAEDRVQRQQQMQAVFAPNVPAPPVDIARAVRDQAARLRENHDCTHRWRYVAGAGRCEGCGHYLRIFLYNCRDCLTWSCARCRRNRWLV</sequence>
<organism evidence="11 12">
    <name type="scientific">Dichomitus squalens</name>
    <dbReference type="NCBI Taxonomy" id="114155"/>
    <lineage>
        <taxon>Eukaryota</taxon>
        <taxon>Fungi</taxon>
        <taxon>Dikarya</taxon>
        <taxon>Basidiomycota</taxon>
        <taxon>Agaricomycotina</taxon>
        <taxon>Agaricomycetes</taxon>
        <taxon>Polyporales</taxon>
        <taxon>Polyporaceae</taxon>
        <taxon>Dichomitus</taxon>
    </lineage>
</organism>
<dbReference type="SMART" id="SM00647">
    <property type="entry name" value="IBR"/>
    <property type="match status" value="2"/>
</dbReference>
<reference evidence="11 12" key="1">
    <citation type="submission" date="2019-01" db="EMBL/GenBank/DDBJ databases">
        <title>Draft genome sequences of three monokaryotic isolates of the white-rot basidiomycete fungus Dichomitus squalens.</title>
        <authorList>
            <consortium name="DOE Joint Genome Institute"/>
            <person name="Lopez S.C."/>
            <person name="Andreopoulos B."/>
            <person name="Pangilinan J."/>
            <person name="Lipzen A."/>
            <person name="Riley R."/>
            <person name="Ahrendt S."/>
            <person name="Ng V."/>
            <person name="Barry K."/>
            <person name="Daum C."/>
            <person name="Grigoriev I.V."/>
            <person name="Hilden K.S."/>
            <person name="Makela M.R."/>
            <person name="de Vries R.P."/>
        </authorList>
    </citation>
    <scope>NUCLEOTIDE SEQUENCE [LARGE SCALE GENOMIC DNA]</scope>
    <source>
        <strain evidence="11 12">CBS 464.89</strain>
    </source>
</reference>
<gene>
    <name evidence="11" type="ORF">BD310DRAFT_290219</name>
</gene>
<name>A0A4Q9QB30_9APHY</name>
<keyword evidence="12" id="KW-1185">Reference proteome</keyword>
<keyword evidence="4" id="KW-0479">Metal-binding</keyword>
<dbReference type="GO" id="GO:0008270">
    <property type="term" value="F:zinc ion binding"/>
    <property type="evidence" value="ECO:0007669"/>
    <property type="project" value="UniProtKB-KW"/>
</dbReference>
<feature type="region of interest" description="Disordered" evidence="9">
    <location>
        <begin position="129"/>
        <end position="158"/>
    </location>
</feature>
<keyword evidence="5" id="KW-0677">Repeat</keyword>
<dbReference type="Gene3D" id="1.20.120.1750">
    <property type="match status" value="1"/>
</dbReference>
<evidence type="ECO:0000256" key="1">
    <source>
        <dbReference type="ARBA" id="ARBA00001798"/>
    </source>
</evidence>
<dbReference type="AlphaFoldDB" id="A0A4Q9QB30"/>
<dbReference type="EC" id="2.3.2.31" evidence="2"/>
<evidence type="ECO:0000259" key="10">
    <source>
        <dbReference type="PROSITE" id="PS51873"/>
    </source>
</evidence>
<dbReference type="CDD" id="cd22584">
    <property type="entry name" value="Rcat_RBR_unk"/>
    <property type="match status" value="1"/>
</dbReference>
<dbReference type="Proteomes" id="UP000292082">
    <property type="component" value="Unassembled WGS sequence"/>
</dbReference>
<evidence type="ECO:0000256" key="3">
    <source>
        <dbReference type="ARBA" id="ARBA00022679"/>
    </source>
</evidence>
<dbReference type="InterPro" id="IPR013083">
    <property type="entry name" value="Znf_RING/FYVE/PHD"/>
</dbReference>
<dbReference type="PANTHER" id="PTHR11685">
    <property type="entry name" value="RBR FAMILY RING FINGER AND IBR DOMAIN-CONTAINING"/>
    <property type="match status" value="1"/>
</dbReference>
<evidence type="ECO:0000313" key="12">
    <source>
        <dbReference type="Proteomes" id="UP000292082"/>
    </source>
</evidence>
<dbReference type="Gene3D" id="3.30.40.10">
    <property type="entry name" value="Zinc/RING finger domain, C3HC4 (zinc finger)"/>
    <property type="match status" value="1"/>
</dbReference>
<keyword evidence="6" id="KW-0863">Zinc-finger</keyword>
<comment type="catalytic activity">
    <reaction evidence="1">
        <text>[E2 ubiquitin-conjugating enzyme]-S-ubiquitinyl-L-cysteine + [acceptor protein]-L-lysine = [E2 ubiquitin-conjugating enzyme]-L-cysteine + [acceptor protein]-N(6)-ubiquitinyl-L-lysine.</text>
        <dbReference type="EC" id="2.3.2.31"/>
    </reaction>
</comment>